<evidence type="ECO:0000313" key="6">
    <source>
        <dbReference type="EMBL" id="SKC19905.1"/>
    </source>
</evidence>
<dbReference type="PROSITE" id="PS50122">
    <property type="entry name" value="CHEB"/>
    <property type="match status" value="1"/>
</dbReference>
<dbReference type="EC" id="3.1.1.61" evidence="2"/>
<feature type="active site" evidence="4">
    <location>
        <position position="134"/>
    </location>
</feature>
<accession>A0A1T5HGU6</accession>
<dbReference type="GO" id="GO:0005737">
    <property type="term" value="C:cytoplasm"/>
    <property type="evidence" value="ECO:0007669"/>
    <property type="project" value="InterPro"/>
</dbReference>
<dbReference type="RefSeq" id="WP_082217967.1">
    <property type="nucleotide sequence ID" value="NZ_FUZA01000015.1"/>
</dbReference>
<dbReference type="AlphaFoldDB" id="A0A1T5HGU6"/>
<protein>
    <recommendedName>
        <fullName evidence="2">protein-glutamate methylesterase</fullName>
        <ecNumber evidence="2">3.1.1.61</ecNumber>
    </recommendedName>
</protein>
<proteinExistence type="predicted"/>
<reference evidence="7" key="1">
    <citation type="submission" date="2017-02" db="EMBL/GenBank/DDBJ databases">
        <authorList>
            <person name="Varghese N."/>
            <person name="Submissions S."/>
        </authorList>
    </citation>
    <scope>NUCLEOTIDE SEQUENCE [LARGE SCALE GENOMIC DNA]</scope>
    <source>
        <strain evidence="7">DSM 22270</strain>
    </source>
</reference>
<name>A0A1T5HGU6_9BACT</name>
<dbReference type="SUPFAM" id="SSF52738">
    <property type="entry name" value="Methylesterase CheB, C-terminal domain"/>
    <property type="match status" value="1"/>
</dbReference>
<dbReference type="PANTHER" id="PTHR42872">
    <property type="entry name" value="PROTEIN-GLUTAMATE METHYLESTERASE/PROTEIN-GLUTAMINE GLUTAMINASE"/>
    <property type="match status" value="1"/>
</dbReference>
<sequence length="195" mass="21184">MGGRKELFIVAIGFSAGGREDIHDFFSHLPKAPNAAFIVLQHLNRDHPSVADVLLMPNTNLPISWAADQDLVEANHIYLLAPNKFMTISKGHLQTTNRDPDDRSNWAVDIFFNSLADDSADKAVGIILSGLGSDGAKGAVRIHEHGGIVLVQDPSTALFDSMPVSAIIKDSPDEILSPRKLANALTTYLQTRHLV</sequence>
<dbReference type="GO" id="GO:0008984">
    <property type="term" value="F:protein-glutamate methylesterase activity"/>
    <property type="evidence" value="ECO:0007669"/>
    <property type="project" value="UniProtKB-EC"/>
</dbReference>
<evidence type="ECO:0000313" key="7">
    <source>
        <dbReference type="Proteomes" id="UP000190897"/>
    </source>
</evidence>
<feature type="domain" description="CheB-type methylesterase" evidence="5">
    <location>
        <begin position="9"/>
        <end position="192"/>
    </location>
</feature>
<comment type="catalytic activity">
    <reaction evidence="3">
        <text>[protein]-L-glutamate 5-O-methyl ester + H2O = L-glutamyl-[protein] + methanol + H(+)</text>
        <dbReference type="Rhea" id="RHEA:23236"/>
        <dbReference type="Rhea" id="RHEA-COMP:10208"/>
        <dbReference type="Rhea" id="RHEA-COMP:10311"/>
        <dbReference type="ChEBI" id="CHEBI:15377"/>
        <dbReference type="ChEBI" id="CHEBI:15378"/>
        <dbReference type="ChEBI" id="CHEBI:17790"/>
        <dbReference type="ChEBI" id="CHEBI:29973"/>
        <dbReference type="ChEBI" id="CHEBI:82795"/>
        <dbReference type="EC" id="3.1.1.61"/>
    </reaction>
</comment>
<keyword evidence="1 4" id="KW-0378">Hydrolase</keyword>
<evidence type="ECO:0000256" key="1">
    <source>
        <dbReference type="ARBA" id="ARBA00022801"/>
    </source>
</evidence>
<dbReference type="InterPro" id="IPR035909">
    <property type="entry name" value="CheB_C"/>
</dbReference>
<feature type="active site" evidence="4">
    <location>
        <position position="42"/>
    </location>
</feature>
<dbReference type="CDD" id="cd16434">
    <property type="entry name" value="CheB-CheR_fusion"/>
    <property type="match status" value="1"/>
</dbReference>
<organism evidence="6 7">
    <name type="scientific">Dyadobacter psychrophilus</name>
    <dbReference type="NCBI Taxonomy" id="651661"/>
    <lineage>
        <taxon>Bacteria</taxon>
        <taxon>Pseudomonadati</taxon>
        <taxon>Bacteroidota</taxon>
        <taxon>Cytophagia</taxon>
        <taxon>Cytophagales</taxon>
        <taxon>Spirosomataceae</taxon>
        <taxon>Dyadobacter</taxon>
    </lineage>
</organism>
<evidence type="ECO:0000256" key="3">
    <source>
        <dbReference type="ARBA" id="ARBA00048267"/>
    </source>
</evidence>
<keyword evidence="7" id="KW-1185">Reference proteome</keyword>
<dbReference type="InterPro" id="IPR000673">
    <property type="entry name" value="Sig_transdc_resp-reg_Me-estase"/>
</dbReference>
<dbReference type="STRING" id="651661.SAMN05660293_05551"/>
<gene>
    <name evidence="6" type="ORF">SAMN05660293_05551</name>
</gene>
<dbReference type="PANTHER" id="PTHR42872:SF6">
    <property type="entry name" value="PROTEIN-GLUTAMATE METHYLESTERASE_PROTEIN-GLUTAMINE GLUTAMINASE"/>
    <property type="match status" value="1"/>
</dbReference>
<dbReference type="GO" id="GO:0006935">
    <property type="term" value="P:chemotaxis"/>
    <property type="evidence" value="ECO:0007669"/>
    <property type="project" value="UniProtKB-UniRule"/>
</dbReference>
<evidence type="ECO:0000256" key="2">
    <source>
        <dbReference type="ARBA" id="ARBA00039140"/>
    </source>
</evidence>
<feature type="active site" evidence="4">
    <location>
        <position position="15"/>
    </location>
</feature>
<dbReference type="Pfam" id="PF01339">
    <property type="entry name" value="CheB_methylest"/>
    <property type="match status" value="1"/>
</dbReference>
<evidence type="ECO:0000256" key="4">
    <source>
        <dbReference type="PROSITE-ProRule" id="PRU00050"/>
    </source>
</evidence>
<evidence type="ECO:0000259" key="5">
    <source>
        <dbReference type="PROSITE" id="PS50122"/>
    </source>
</evidence>
<dbReference type="OrthoDB" id="649924at2"/>
<dbReference type="Gene3D" id="3.40.50.180">
    <property type="entry name" value="Methylesterase CheB, C-terminal domain"/>
    <property type="match status" value="1"/>
</dbReference>
<keyword evidence="4" id="KW-0145">Chemotaxis</keyword>
<dbReference type="Proteomes" id="UP000190897">
    <property type="component" value="Unassembled WGS sequence"/>
</dbReference>
<dbReference type="GO" id="GO:0000156">
    <property type="term" value="F:phosphorelay response regulator activity"/>
    <property type="evidence" value="ECO:0007669"/>
    <property type="project" value="InterPro"/>
</dbReference>
<dbReference type="EMBL" id="FUZA01000015">
    <property type="protein sequence ID" value="SKC19905.1"/>
    <property type="molecule type" value="Genomic_DNA"/>
</dbReference>